<keyword evidence="3" id="KW-1185">Reference proteome</keyword>
<dbReference type="EMBL" id="JARIHO010000005">
    <property type="protein sequence ID" value="KAJ7361309.1"/>
    <property type="molecule type" value="Genomic_DNA"/>
</dbReference>
<evidence type="ECO:0000313" key="2">
    <source>
        <dbReference type="EMBL" id="KAJ7361309.1"/>
    </source>
</evidence>
<dbReference type="AlphaFoldDB" id="A0AAD7AKH7"/>
<name>A0AAD7AKH7_9AGAR</name>
<feature type="region of interest" description="Disordered" evidence="1">
    <location>
        <begin position="70"/>
        <end position="98"/>
    </location>
</feature>
<comment type="caution">
    <text evidence="2">The sequence shown here is derived from an EMBL/GenBank/DDBJ whole genome shotgun (WGS) entry which is preliminary data.</text>
</comment>
<protein>
    <submittedName>
        <fullName evidence="2">Uncharacterized protein</fullName>
    </submittedName>
</protein>
<proteinExistence type="predicted"/>
<sequence length="348" mass="36602">MSRPFSDYPAGPSSSDSPQWHSQQNLPYGYTSPYNVYSGGARAAALGESGSTSGFPDAFSPSYAYADSPEMFPSAEFEPSSPISPSCSTSSSSSSCSDAPITPYYSTTGPLPPVALLYTGLDAPVGGENHQSVSPVASAYGYEEWDNEDAMEWDDDATQIYPSMPESSIRSSAVHPEYDAAAALWAASEAAIAQFQYLDAFPASAPALDHPTYAAYPSSDFTAVTSSAVSLQHAHEYPSSHSPVSSLSPALLSRSPLKLHQPQPRRSIPVISLSALASASSEGTLQSQSSAYFRRPTSPALSPLELQSPSSHDVCMTSYSRLPSSADASPIAAYSSQCPCPECTGSYS</sequence>
<dbReference type="Proteomes" id="UP001218218">
    <property type="component" value="Unassembled WGS sequence"/>
</dbReference>
<reference evidence="2" key="1">
    <citation type="submission" date="2023-03" db="EMBL/GenBank/DDBJ databases">
        <title>Massive genome expansion in bonnet fungi (Mycena s.s.) driven by repeated elements and novel gene families across ecological guilds.</title>
        <authorList>
            <consortium name="Lawrence Berkeley National Laboratory"/>
            <person name="Harder C.B."/>
            <person name="Miyauchi S."/>
            <person name="Viragh M."/>
            <person name="Kuo A."/>
            <person name="Thoen E."/>
            <person name="Andreopoulos B."/>
            <person name="Lu D."/>
            <person name="Skrede I."/>
            <person name="Drula E."/>
            <person name="Henrissat B."/>
            <person name="Morin E."/>
            <person name="Kohler A."/>
            <person name="Barry K."/>
            <person name="LaButti K."/>
            <person name="Morin E."/>
            <person name="Salamov A."/>
            <person name="Lipzen A."/>
            <person name="Mereny Z."/>
            <person name="Hegedus B."/>
            <person name="Baldrian P."/>
            <person name="Stursova M."/>
            <person name="Weitz H."/>
            <person name="Taylor A."/>
            <person name="Grigoriev I.V."/>
            <person name="Nagy L.G."/>
            <person name="Martin F."/>
            <person name="Kauserud H."/>
        </authorList>
    </citation>
    <scope>NUCLEOTIDE SEQUENCE</scope>
    <source>
        <strain evidence="2">CBHHK002</strain>
    </source>
</reference>
<evidence type="ECO:0000256" key="1">
    <source>
        <dbReference type="SAM" id="MobiDB-lite"/>
    </source>
</evidence>
<feature type="region of interest" description="Disordered" evidence="1">
    <location>
        <begin position="1"/>
        <end position="26"/>
    </location>
</feature>
<accession>A0AAD7AKH7</accession>
<organism evidence="2 3">
    <name type="scientific">Mycena albidolilacea</name>
    <dbReference type="NCBI Taxonomy" id="1033008"/>
    <lineage>
        <taxon>Eukaryota</taxon>
        <taxon>Fungi</taxon>
        <taxon>Dikarya</taxon>
        <taxon>Basidiomycota</taxon>
        <taxon>Agaricomycotina</taxon>
        <taxon>Agaricomycetes</taxon>
        <taxon>Agaricomycetidae</taxon>
        <taxon>Agaricales</taxon>
        <taxon>Marasmiineae</taxon>
        <taxon>Mycenaceae</taxon>
        <taxon>Mycena</taxon>
    </lineage>
</organism>
<gene>
    <name evidence="2" type="ORF">DFH08DRAFT_370449</name>
</gene>
<evidence type="ECO:0000313" key="3">
    <source>
        <dbReference type="Proteomes" id="UP001218218"/>
    </source>
</evidence>
<feature type="compositionally biased region" description="Polar residues" evidence="1">
    <location>
        <begin position="12"/>
        <end position="26"/>
    </location>
</feature>